<gene>
    <name evidence="1" type="ORF">SAMN02745753_00743</name>
</gene>
<organism evidence="1 2">
    <name type="scientific">Marinomonas polaris DSM 16579</name>
    <dbReference type="NCBI Taxonomy" id="1122206"/>
    <lineage>
        <taxon>Bacteria</taxon>
        <taxon>Pseudomonadati</taxon>
        <taxon>Pseudomonadota</taxon>
        <taxon>Gammaproteobacteria</taxon>
        <taxon>Oceanospirillales</taxon>
        <taxon>Oceanospirillaceae</taxon>
        <taxon>Marinomonas</taxon>
    </lineage>
</organism>
<name>A0A1M4VU23_9GAMM</name>
<dbReference type="AlphaFoldDB" id="A0A1M4VU23"/>
<accession>A0A1M4VU23</accession>
<proteinExistence type="predicted"/>
<sequence length="43" mass="4887">MRAKKSLVSRENRLFIPIDFYSSNLASDGVFKTCLTFSMVSII</sequence>
<evidence type="ECO:0000313" key="1">
    <source>
        <dbReference type="EMBL" id="SHE72333.1"/>
    </source>
</evidence>
<evidence type="ECO:0000313" key="2">
    <source>
        <dbReference type="Proteomes" id="UP000184517"/>
    </source>
</evidence>
<keyword evidence="2" id="KW-1185">Reference proteome</keyword>
<reference evidence="2" key="1">
    <citation type="submission" date="2016-11" db="EMBL/GenBank/DDBJ databases">
        <authorList>
            <person name="Varghese N."/>
            <person name="Submissions S."/>
        </authorList>
    </citation>
    <scope>NUCLEOTIDE SEQUENCE [LARGE SCALE GENOMIC DNA]</scope>
    <source>
        <strain evidence="2">DSM 16579</strain>
    </source>
</reference>
<dbReference type="Proteomes" id="UP000184517">
    <property type="component" value="Unassembled WGS sequence"/>
</dbReference>
<dbReference type="EMBL" id="FQVF01000003">
    <property type="protein sequence ID" value="SHE72333.1"/>
    <property type="molecule type" value="Genomic_DNA"/>
</dbReference>
<protein>
    <submittedName>
        <fullName evidence="1">Uncharacterized protein</fullName>
    </submittedName>
</protein>